<dbReference type="EMBL" id="EU522111">
    <property type="protein sequence ID" value="ACD03543.1"/>
    <property type="molecule type" value="Genomic_DNA"/>
</dbReference>
<dbReference type="RefSeq" id="YP_001883412.1">
    <property type="nucleotide sequence ID" value="NC_010671.1"/>
</dbReference>
<proteinExistence type="predicted"/>
<organismHost>
    <name type="scientific">Musca domestica</name>
    <name type="common">House fly</name>
    <dbReference type="NCBI Taxonomy" id="7370"/>
</organismHost>
<dbReference type="GeneID" id="6295407"/>
<accession>B2YG61</accession>
<dbReference type="Proteomes" id="UP000011274">
    <property type="component" value="Segment"/>
</dbReference>
<evidence type="ECO:0000313" key="1">
    <source>
        <dbReference type="EMBL" id="ACD03543.1"/>
    </source>
</evidence>
<name>B2YG61_MHVB</name>
<keyword evidence="2" id="KW-1185">Reference proteome</keyword>
<dbReference type="KEGG" id="vg:6295407"/>
<reference evidence="1 2" key="1">
    <citation type="journal article" date="2008" name="Virology">
        <title>Sequence analysis of a non-classified, non-occluded DNA virus that causes salivary gland hypertrophy of Musca domestica, MdSGHV.</title>
        <authorList>
            <person name="Garcia-Maruniak A."/>
            <person name="Maruniak J.E."/>
            <person name="Farmerie W."/>
            <person name="Boucias D.G."/>
        </authorList>
    </citation>
    <scope>NUCLEOTIDE SEQUENCE [LARGE SCALE GENOMIC DNA]</scope>
    <source>
        <strain evidence="2">Isolate Musca domestica/United States/Boucias/-</strain>
    </source>
</reference>
<dbReference type="OrthoDB" id="37343at10239"/>
<sequence length="509" mass="59536">MIRSSGKRFISKSQYDTVPKFKCPLNLGFWHYSPNGCCLFINSQTQTIHHLYLRETCSLTRTGSTIHRLLARRDDDDDSAALINGDCYDGDDDDDNEDCTNPRRCTISGLDVILEPYLNNTTLFNTIDQRLLQNMTYDTKNKLLAFNDELLQQFWFVRCDTGIEYDTTLRNISENVVQHLVIKNIYTPLSYLGDLTTFQNFFASITYDFVHRQMPILNNMTNERLMAALQENISFIQKLPAQRMLQYQSANSLFYVDGRDIFDIVKLGSNGAMTNLRLIHLVNEANFIDTWRRVLFNFVQELVNIHTFDRQSIRVRSACNAAHFIKGNNKSVVPEFRCDSDTKAKCIHLMARRKEYEMFHSNSDAVDTLNKCLNSSNGGKPLDVNKYTIMLNDKGTICRYVLETMVEEYGEEAVDKELNFVCMFDNTVFEQDNFQLWERVMFETLNVERRFNMRESSGISRERISCMQELCQQKRMNDIHRFCLPRRFLTLAWFQWACNELRLGVFDED</sequence>
<gene>
    <name evidence="1" type="ORF">MdSGHV084</name>
</gene>
<organism evidence="1 2">
    <name type="scientific">Musca hytrovirus</name>
    <name type="common">isolate Musca domestica/United States/Boucias/-</name>
    <name type="synonym">MHV</name>
    <dbReference type="NCBI Taxonomy" id="523909"/>
    <lineage>
        <taxon>Viruses</taxon>
        <taxon>Viruses incertae sedis</taxon>
        <taxon>Naldaviricetes</taxon>
        <taxon>Lefavirales</taxon>
        <taxon>Hytrosaviridae</taxon>
        <taxon>Muscavirus</taxon>
        <taxon>Muscavirus musdomesticae</taxon>
    </lineage>
</organism>
<protein>
    <submittedName>
        <fullName evidence="1">Uncharacterized protein</fullName>
    </submittedName>
</protein>
<evidence type="ECO:0000313" key="2">
    <source>
        <dbReference type="Proteomes" id="UP000011274"/>
    </source>
</evidence>